<organism evidence="1 2">
    <name type="scientific">Thermacetogenium phaeum (strain ATCC BAA-254 / DSM 26808 / PB)</name>
    <dbReference type="NCBI Taxonomy" id="1089553"/>
    <lineage>
        <taxon>Bacteria</taxon>
        <taxon>Bacillati</taxon>
        <taxon>Bacillota</taxon>
        <taxon>Clostridia</taxon>
        <taxon>Thermoanaerobacterales</taxon>
        <taxon>Thermoanaerobacteraceae</taxon>
        <taxon>Thermacetogenium</taxon>
    </lineage>
</organism>
<dbReference type="KEGG" id="tpz:Tph_c13660"/>
<accession>K4LHN7</accession>
<dbReference type="EMBL" id="CP003732">
    <property type="protein sequence ID" value="AFV11582.1"/>
    <property type="molecule type" value="Genomic_DNA"/>
</dbReference>
<keyword evidence="2" id="KW-1185">Reference proteome</keyword>
<sequence>MLREMSLASLPCCSLKIPGTAFKAVVVVSNYKINAFQAFENLFYVLTQGGGQQKLLKRKV</sequence>
<evidence type="ECO:0000313" key="2">
    <source>
        <dbReference type="Proteomes" id="UP000000467"/>
    </source>
</evidence>
<dbReference type="AlphaFoldDB" id="K4LHN7"/>
<evidence type="ECO:0000313" key="1">
    <source>
        <dbReference type="EMBL" id="AFV11582.1"/>
    </source>
</evidence>
<proteinExistence type="predicted"/>
<gene>
    <name evidence="1" type="ordered locus">Tph_c13660</name>
</gene>
<dbReference type="HOGENOM" id="CLU_2940338_0_0_9"/>
<protein>
    <submittedName>
        <fullName evidence="1">Uncharacterized protein</fullName>
    </submittedName>
</protein>
<reference evidence="1 2" key="1">
    <citation type="journal article" date="2012" name="BMC Genomics">
        <title>Genome-guided analysis of physiological and morphological traits of the fermentative acetate oxidizer Thermacetogenium phaeum.</title>
        <authorList>
            <person name="Oehler D."/>
            <person name="Poehlein A."/>
            <person name="Leimbach A."/>
            <person name="Muller N."/>
            <person name="Daniel R."/>
            <person name="Gottschalk G."/>
            <person name="Schink B."/>
        </authorList>
    </citation>
    <scope>NUCLEOTIDE SEQUENCE [LARGE SCALE GENOMIC DNA]</scope>
    <source>
        <strain evidence="2">ATCC BAA-254 / DSM 26808 / PB</strain>
    </source>
</reference>
<dbReference type="Proteomes" id="UP000000467">
    <property type="component" value="Chromosome"/>
</dbReference>
<name>K4LHN7_THEPS</name>